<evidence type="ECO:0000313" key="2">
    <source>
        <dbReference type="Proteomes" id="UP001153678"/>
    </source>
</evidence>
<accession>A0A9W4SME4</accession>
<dbReference type="AlphaFoldDB" id="A0A9W4SME4"/>
<evidence type="ECO:0000313" key="1">
    <source>
        <dbReference type="EMBL" id="CAI2174710.1"/>
    </source>
</evidence>
<keyword evidence="2" id="KW-1185">Reference proteome</keyword>
<protein>
    <submittedName>
        <fullName evidence="1">1725_t:CDS:1</fullName>
    </submittedName>
</protein>
<comment type="caution">
    <text evidence="1">The sequence shown here is derived from an EMBL/GenBank/DDBJ whole genome shotgun (WGS) entry which is preliminary data.</text>
</comment>
<sequence>MIYENKKAQIVEIREIENQVESQSRLVKIADFIGISKVECTLKESSGGGGSSGIGAGGDARIVDMGKETTKEAIQHNTKKELSNILEKMQFKWDKEGITLPETHELYFVAKEKYLSSNEEAKTQKAKLELLKEGCDEVLSAFDSHFKKELITYQGKPYSIHRSEAEEKVRRIRNLIQNYPK</sequence>
<dbReference type="Proteomes" id="UP001153678">
    <property type="component" value="Unassembled WGS sequence"/>
</dbReference>
<proteinExistence type="predicted"/>
<dbReference type="OrthoDB" id="10568237at2759"/>
<reference evidence="1" key="1">
    <citation type="submission" date="2022-08" db="EMBL/GenBank/DDBJ databases">
        <authorList>
            <person name="Kallberg Y."/>
            <person name="Tangrot J."/>
            <person name="Rosling A."/>
        </authorList>
    </citation>
    <scope>NUCLEOTIDE SEQUENCE</scope>
    <source>
        <strain evidence="1">Wild A</strain>
    </source>
</reference>
<organism evidence="1 2">
    <name type="scientific">Funneliformis geosporum</name>
    <dbReference type="NCBI Taxonomy" id="1117311"/>
    <lineage>
        <taxon>Eukaryota</taxon>
        <taxon>Fungi</taxon>
        <taxon>Fungi incertae sedis</taxon>
        <taxon>Mucoromycota</taxon>
        <taxon>Glomeromycotina</taxon>
        <taxon>Glomeromycetes</taxon>
        <taxon>Glomerales</taxon>
        <taxon>Glomeraceae</taxon>
        <taxon>Funneliformis</taxon>
    </lineage>
</organism>
<dbReference type="EMBL" id="CAMKVN010001249">
    <property type="protein sequence ID" value="CAI2174710.1"/>
    <property type="molecule type" value="Genomic_DNA"/>
</dbReference>
<name>A0A9W4SME4_9GLOM</name>
<gene>
    <name evidence="1" type="ORF">FWILDA_LOCUS6728</name>
</gene>